<dbReference type="Proteomes" id="UP001082703">
    <property type="component" value="Unassembled WGS sequence"/>
</dbReference>
<accession>A0ABT4BSV3</accession>
<evidence type="ECO:0000313" key="3">
    <source>
        <dbReference type="Proteomes" id="UP001082703"/>
    </source>
</evidence>
<keyword evidence="3" id="KW-1185">Reference proteome</keyword>
<name>A0ABT4BSV3_9FIRM</name>
<protein>
    <submittedName>
        <fullName evidence="2">Uncharacterized protein</fullName>
    </submittedName>
</protein>
<feature type="transmembrane region" description="Helical" evidence="1">
    <location>
        <begin position="34"/>
        <end position="60"/>
    </location>
</feature>
<evidence type="ECO:0000313" key="2">
    <source>
        <dbReference type="EMBL" id="MCY1713967.1"/>
    </source>
</evidence>
<feature type="transmembrane region" description="Helical" evidence="1">
    <location>
        <begin position="107"/>
        <end position="126"/>
    </location>
</feature>
<proteinExistence type="predicted"/>
<organism evidence="2 3">
    <name type="scientific">Caproiciproducens galactitolivorans</name>
    <dbReference type="NCBI Taxonomy" id="642589"/>
    <lineage>
        <taxon>Bacteria</taxon>
        <taxon>Bacillati</taxon>
        <taxon>Bacillota</taxon>
        <taxon>Clostridia</taxon>
        <taxon>Eubacteriales</taxon>
        <taxon>Acutalibacteraceae</taxon>
        <taxon>Caproiciproducens</taxon>
    </lineage>
</organism>
<comment type="caution">
    <text evidence="2">The sequence shown here is derived from an EMBL/GenBank/DDBJ whole genome shotgun (WGS) entry which is preliminary data.</text>
</comment>
<gene>
    <name evidence="2" type="ORF">OUY18_06840</name>
</gene>
<feature type="transmembrane region" description="Helical" evidence="1">
    <location>
        <begin position="81"/>
        <end position="101"/>
    </location>
</feature>
<dbReference type="EMBL" id="JAPOHA010000006">
    <property type="protein sequence ID" value="MCY1713967.1"/>
    <property type="molecule type" value="Genomic_DNA"/>
</dbReference>
<dbReference type="RefSeq" id="WP_268058018.1">
    <property type="nucleotide sequence ID" value="NZ_JAPOHA010000006.1"/>
</dbReference>
<evidence type="ECO:0000256" key="1">
    <source>
        <dbReference type="SAM" id="Phobius"/>
    </source>
</evidence>
<reference evidence="2 3" key="1">
    <citation type="submission" date="2022-11" db="EMBL/GenBank/DDBJ databases">
        <authorList>
            <person name="Caiyu Z."/>
        </authorList>
    </citation>
    <scope>NUCLEOTIDE SEQUENCE [LARGE SCALE GENOMIC DNA]</scope>
    <source>
        <strain evidence="2 3">YR-4</strain>
    </source>
</reference>
<keyword evidence="1" id="KW-0812">Transmembrane</keyword>
<sequence length="149" mass="17279">MLRSKIILTGTIIMLFASSSVVFALPYLQENNNKMISICAGAVFWGFLILAFAFFYLFPLKTGQEKAEIKKKSKWFYPNKPALFFNLLFVLSVFVNVLMFFIRPPLWQQAAALFALLFNFEMHFIFHSNRYEVLYQDSKNKNTGDGCTK</sequence>
<keyword evidence="1" id="KW-0472">Membrane</keyword>
<keyword evidence="1" id="KW-1133">Transmembrane helix</keyword>